<organism evidence="1 2">
    <name type="scientific">Ridgeia piscesae</name>
    <name type="common">Tubeworm</name>
    <dbReference type="NCBI Taxonomy" id="27915"/>
    <lineage>
        <taxon>Eukaryota</taxon>
        <taxon>Metazoa</taxon>
        <taxon>Spiralia</taxon>
        <taxon>Lophotrochozoa</taxon>
        <taxon>Annelida</taxon>
        <taxon>Polychaeta</taxon>
        <taxon>Sedentaria</taxon>
        <taxon>Canalipalpata</taxon>
        <taxon>Sabellida</taxon>
        <taxon>Siboglinidae</taxon>
        <taxon>Ridgeia</taxon>
    </lineage>
</organism>
<comment type="caution">
    <text evidence="1">The sequence shown here is derived from an EMBL/GenBank/DDBJ whole genome shotgun (WGS) entry which is preliminary data.</text>
</comment>
<sequence length="150" mass="17449">MFPTGVAVKLLSTLNKKERHQTWWNRYRMTAMMTAALMKQRHLMCVGVTSCPVITAVTGCQRQMLHRFQVYLVLVRVQTCQHRLILVVMILATHLRLQPIFQMIALSILTCIRGIHTRGQRRWGQRTVALMRNRCINLTQNQNGEESLSF</sequence>
<dbReference type="AlphaFoldDB" id="A0AAD9NS63"/>
<gene>
    <name evidence="1" type="ORF">NP493_443g06024</name>
</gene>
<keyword evidence="2" id="KW-1185">Reference proteome</keyword>
<protein>
    <submittedName>
        <fullName evidence="1">Uncharacterized protein</fullName>
    </submittedName>
</protein>
<proteinExistence type="predicted"/>
<evidence type="ECO:0000313" key="2">
    <source>
        <dbReference type="Proteomes" id="UP001209878"/>
    </source>
</evidence>
<accession>A0AAD9NS63</accession>
<dbReference type="EMBL" id="JAODUO010000443">
    <property type="protein sequence ID" value="KAK2180445.1"/>
    <property type="molecule type" value="Genomic_DNA"/>
</dbReference>
<evidence type="ECO:0000313" key="1">
    <source>
        <dbReference type="EMBL" id="KAK2180445.1"/>
    </source>
</evidence>
<reference evidence="1" key="1">
    <citation type="journal article" date="2023" name="Mol. Biol. Evol.">
        <title>Third-Generation Sequencing Reveals the Adaptive Role of the Epigenome in Three Deep-Sea Polychaetes.</title>
        <authorList>
            <person name="Perez M."/>
            <person name="Aroh O."/>
            <person name="Sun Y."/>
            <person name="Lan Y."/>
            <person name="Juniper S.K."/>
            <person name="Young C.R."/>
            <person name="Angers B."/>
            <person name="Qian P.Y."/>
        </authorList>
    </citation>
    <scope>NUCLEOTIDE SEQUENCE</scope>
    <source>
        <strain evidence="1">R07B-5</strain>
    </source>
</reference>
<name>A0AAD9NS63_RIDPI</name>
<dbReference type="Proteomes" id="UP001209878">
    <property type="component" value="Unassembled WGS sequence"/>
</dbReference>